<reference evidence="2 3" key="1">
    <citation type="submission" date="2018-01" db="EMBL/GenBank/DDBJ databases">
        <authorList>
            <person name="Paulsen S."/>
            <person name="Gram L.K."/>
        </authorList>
    </citation>
    <scope>NUCLEOTIDE SEQUENCE [LARGE SCALE GENOMIC DNA]</scope>
    <source>
        <strain evidence="2 3">S2676</strain>
    </source>
</reference>
<comment type="caution">
    <text evidence="2">The sequence shown here is derived from an EMBL/GenBank/DDBJ whole genome shotgun (WGS) entry which is preliminary data.</text>
</comment>
<dbReference type="Proteomes" id="UP000310249">
    <property type="component" value="Unassembled WGS sequence"/>
</dbReference>
<evidence type="ECO:0000313" key="2">
    <source>
        <dbReference type="EMBL" id="TMP29414.1"/>
    </source>
</evidence>
<dbReference type="EMBL" id="PNCI01000018">
    <property type="protein sequence ID" value="TMP29414.1"/>
    <property type="molecule type" value="Genomic_DNA"/>
</dbReference>
<sequence length="128" mass="14695">MRKLMLLSTLTGATFLPCHANVDVPATLTLNPKQCVALHQGEHCYSELTIHWQASTQGHYCLTQSDRKKPLKCWEKSLSGTLTLELQFNQNVVFALQDIQQHTLASAQLTYAWVYNKSKNTRVKWRMF</sequence>
<feature type="chain" id="PRO_5024330639" description="DUF3019 domain-containing protein" evidence="1">
    <location>
        <begin position="21"/>
        <end position="128"/>
    </location>
</feature>
<dbReference type="RefSeq" id="WP_138551032.1">
    <property type="nucleotide sequence ID" value="NZ_PNCH01000017.1"/>
</dbReference>
<organism evidence="2 3">
    <name type="scientific">Pseudoalteromonas rubra</name>
    <dbReference type="NCBI Taxonomy" id="43658"/>
    <lineage>
        <taxon>Bacteria</taxon>
        <taxon>Pseudomonadati</taxon>
        <taxon>Pseudomonadota</taxon>
        <taxon>Gammaproteobacteria</taxon>
        <taxon>Alteromonadales</taxon>
        <taxon>Pseudoalteromonadaceae</taxon>
        <taxon>Pseudoalteromonas</taxon>
    </lineage>
</organism>
<evidence type="ECO:0000313" key="3">
    <source>
        <dbReference type="Proteomes" id="UP000310249"/>
    </source>
</evidence>
<protein>
    <recommendedName>
        <fullName evidence="4">DUF3019 domain-containing protein</fullName>
    </recommendedName>
</protein>
<gene>
    <name evidence="2" type="ORF">CWB99_09475</name>
</gene>
<dbReference type="AlphaFoldDB" id="A0A5S3WQ14"/>
<name>A0A5S3WQ14_9GAMM</name>
<dbReference type="OrthoDB" id="5772660at2"/>
<proteinExistence type="predicted"/>
<evidence type="ECO:0000256" key="1">
    <source>
        <dbReference type="SAM" id="SignalP"/>
    </source>
</evidence>
<feature type="signal peptide" evidence="1">
    <location>
        <begin position="1"/>
        <end position="20"/>
    </location>
</feature>
<reference evidence="3" key="2">
    <citation type="submission" date="2019-06" db="EMBL/GenBank/DDBJ databases">
        <title>Co-occurence of chitin degradation, pigmentation and bioactivity in marine Pseudoalteromonas.</title>
        <authorList>
            <person name="Sonnenschein E.C."/>
            <person name="Bech P.K."/>
        </authorList>
    </citation>
    <scope>NUCLEOTIDE SEQUENCE [LARGE SCALE GENOMIC DNA]</scope>
    <source>
        <strain evidence="3">S2676</strain>
    </source>
</reference>
<dbReference type="InterPro" id="IPR021559">
    <property type="entry name" value="DUF3019"/>
</dbReference>
<evidence type="ECO:0008006" key="4">
    <source>
        <dbReference type="Google" id="ProtNLM"/>
    </source>
</evidence>
<keyword evidence="1" id="KW-0732">Signal</keyword>
<accession>A0A5S3WQ14</accession>
<dbReference type="Pfam" id="PF11456">
    <property type="entry name" value="DUF3019"/>
    <property type="match status" value="1"/>
</dbReference>